<evidence type="ECO:0000259" key="5">
    <source>
        <dbReference type="PROSITE" id="PS50949"/>
    </source>
</evidence>
<dbReference type="PANTHER" id="PTHR44846:SF5">
    <property type="entry name" value="HTH-TYPE TRANSCRIPTIONAL REGULATOR GMUR"/>
    <property type="match status" value="1"/>
</dbReference>
<dbReference type="InterPro" id="IPR028978">
    <property type="entry name" value="Chorismate_lyase_/UTRA_dom_sf"/>
</dbReference>
<evidence type="ECO:0000313" key="7">
    <source>
        <dbReference type="Proteomes" id="UP000190973"/>
    </source>
</evidence>
<dbReference type="SMART" id="SM00345">
    <property type="entry name" value="HTH_GNTR"/>
    <property type="match status" value="1"/>
</dbReference>
<dbReference type="GO" id="GO:0003700">
    <property type="term" value="F:DNA-binding transcription factor activity"/>
    <property type="evidence" value="ECO:0007669"/>
    <property type="project" value="InterPro"/>
</dbReference>
<protein>
    <submittedName>
        <fullName evidence="6">HTH-type transcriptional regulator GmuR</fullName>
    </submittedName>
</protein>
<dbReference type="GO" id="GO:0045892">
    <property type="term" value="P:negative regulation of DNA-templated transcription"/>
    <property type="evidence" value="ECO:0007669"/>
    <property type="project" value="TreeGrafter"/>
</dbReference>
<dbReference type="AlphaFoldDB" id="A0A1S8SKF7"/>
<dbReference type="EMBL" id="LZZI01000004">
    <property type="protein sequence ID" value="OOM65675.1"/>
    <property type="molecule type" value="Genomic_DNA"/>
</dbReference>
<dbReference type="FunFam" id="1.10.10.10:FF:000079">
    <property type="entry name" value="GntR family transcriptional regulator"/>
    <property type="match status" value="1"/>
</dbReference>
<evidence type="ECO:0000256" key="3">
    <source>
        <dbReference type="ARBA" id="ARBA00023125"/>
    </source>
</evidence>
<gene>
    <name evidence="6" type="primary">gmuR_1</name>
    <name evidence="6" type="ORF">CLBCK_03040</name>
</gene>
<dbReference type="InterPro" id="IPR050679">
    <property type="entry name" value="Bact_HTH_transcr_reg"/>
</dbReference>
<dbReference type="Pfam" id="PF07702">
    <property type="entry name" value="UTRA"/>
    <property type="match status" value="1"/>
</dbReference>
<dbReference type="InterPro" id="IPR011663">
    <property type="entry name" value="UTRA"/>
</dbReference>
<keyword evidence="1" id="KW-0678">Repressor</keyword>
<keyword evidence="4" id="KW-0804">Transcription</keyword>
<evidence type="ECO:0000256" key="2">
    <source>
        <dbReference type="ARBA" id="ARBA00023015"/>
    </source>
</evidence>
<dbReference type="Pfam" id="PF00392">
    <property type="entry name" value="GntR"/>
    <property type="match status" value="1"/>
</dbReference>
<dbReference type="InterPro" id="IPR036390">
    <property type="entry name" value="WH_DNA-bd_sf"/>
</dbReference>
<dbReference type="CDD" id="cd07377">
    <property type="entry name" value="WHTH_GntR"/>
    <property type="match status" value="1"/>
</dbReference>
<dbReference type="Gene3D" id="3.40.1410.10">
    <property type="entry name" value="Chorismate lyase-like"/>
    <property type="match status" value="1"/>
</dbReference>
<proteinExistence type="predicted"/>
<feature type="domain" description="HTH gntR-type" evidence="5">
    <location>
        <begin position="4"/>
        <end position="72"/>
    </location>
</feature>
<sequence length="239" mass="27699">MNIMAKYEEIAEDIRNRILNGKYNPNEQLPLEKEMCEYYGVSRITIKKAVDELVIQGLVIKRRGSGTFVKALDEEGVLELSLAKQFEGFSEAHKDKKVTSKIIRFEVIHPTEEIATKLKITTDDFVYYVIRTRYADDSPYVIEYTYMPIGLIPGIKNDILTSSVYGYIEKNLKLKIKSAHRIIRAILPNELEQEYLEIENNFPILEVEQVGFLDNGQPFEFSTAHHRSDRIEFRTVSIK</sequence>
<dbReference type="PROSITE" id="PS50949">
    <property type="entry name" value="HTH_GNTR"/>
    <property type="match status" value="1"/>
</dbReference>
<accession>A0A1S8SKF7</accession>
<keyword evidence="3" id="KW-0238">DNA-binding</keyword>
<dbReference type="SUPFAM" id="SSF64288">
    <property type="entry name" value="Chorismate lyase-like"/>
    <property type="match status" value="1"/>
</dbReference>
<evidence type="ECO:0000256" key="4">
    <source>
        <dbReference type="ARBA" id="ARBA00023163"/>
    </source>
</evidence>
<organism evidence="6 7">
    <name type="scientific">Clostridium beijerinckii</name>
    <name type="common">Clostridium MP</name>
    <dbReference type="NCBI Taxonomy" id="1520"/>
    <lineage>
        <taxon>Bacteria</taxon>
        <taxon>Bacillati</taxon>
        <taxon>Bacillota</taxon>
        <taxon>Clostridia</taxon>
        <taxon>Eubacteriales</taxon>
        <taxon>Clostridiaceae</taxon>
        <taxon>Clostridium</taxon>
    </lineage>
</organism>
<dbReference type="PRINTS" id="PR00035">
    <property type="entry name" value="HTHGNTR"/>
</dbReference>
<dbReference type="Proteomes" id="UP000190973">
    <property type="component" value="Unassembled WGS sequence"/>
</dbReference>
<evidence type="ECO:0000313" key="6">
    <source>
        <dbReference type="EMBL" id="OOM65675.1"/>
    </source>
</evidence>
<dbReference type="InterPro" id="IPR000524">
    <property type="entry name" value="Tscrpt_reg_HTH_GntR"/>
</dbReference>
<dbReference type="SMART" id="SM00866">
    <property type="entry name" value="UTRA"/>
    <property type="match status" value="1"/>
</dbReference>
<keyword evidence="2" id="KW-0805">Transcription regulation</keyword>
<dbReference type="Gene3D" id="1.10.10.10">
    <property type="entry name" value="Winged helix-like DNA-binding domain superfamily/Winged helix DNA-binding domain"/>
    <property type="match status" value="1"/>
</dbReference>
<dbReference type="PANTHER" id="PTHR44846">
    <property type="entry name" value="MANNOSYL-D-GLYCERATE TRANSPORT/METABOLISM SYSTEM REPRESSOR MNGR-RELATED"/>
    <property type="match status" value="1"/>
</dbReference>
<dbReference type="InterPro" id="IPR036388">
    <property type="entry name" value="WH-like_DNA-bd_sf"/>
</dbReference>
<reference evidence="6 7" key="1">
    <citation type="submission" date="2016-05" db="EMBL/GenBank/DDBJ databases">
        <title>Microbial solvent formation.</title>
        <authorList>
            <person name="Poehlein A."/>
            <person name="Montoya Solano J.D."/>
            <person name="Flitsch S."/>
            <person name="Krabben P."/>
            <person name="Duerre P."/>
            <person name="Daniel R."/>
        </authorList>
    </citation>
    <scope>NUCLEOTIDE SEQUENCE [LARGE SCALE GENOMIC DNA]</scope>
    <source>
        <strain evidence="6 7">DSM 53</strain>
    </source>
</reference>
<dbReference type="GO" id="GO:0003677">
    <property type="term" value="F:DNA binding"/>
    <property type="evidence" value="ECO:0007669"/>
    <property type="project" value="UniProtKB-KW"/>
</dbReference>
<evidence type="ECO:0000256" key="1">
    <source>
        <dbReference type="ARBA" id="ARBA00022491"/>
    </source>
</evidence>
<comment type="caution">
    <text evidence="6">The sequence shown here is derived from an EMBL/GenBank/DDBJ whole genome shotgun (WGS) entry which is preliminary data.</text>
</comment>
<name>A0A1S8SKF7_CLOBE</name>
<dbReference type="FunFam" id="3.40.1410.10:FF:000008">
    <property type="entry name" value="Transcriptional regulator, GntR family"/>
    <property type="match status" value="1"/>
</dbReference>
<dbReference type="SUPFAM" id="SSF46785">
    <property type="entry name" value="Winged helix' DNA-binding domain"/>
    <property type="match status" value="1"/>
</dbReference>